<dbReference type="EMBL" id="VIWY01000002">
    <property type="protein sequence ID" value="TWG23577.1"/>
    <property type="molecule type" value="Genomic_DNA"/>
</dbReference>
<dbReference type="AlphaFoldDB" id="A0A561WI70"/>
<name>A0A561WI70_ACTTI</name>
<proteinExistence type="predicted"/>
<evidence type="ECO:0000313" key="3">
    <source>
        <dbReference type="Proteomes" id="UP000320239"/>
    </source>
</evidence>
<reference evidence="2 3" key="1">
    <citation type="submission" date="2019-06" db="EMBL/GenBank/DDBJ databases">
        <title>Sequencing the genomes of 1000 actinobacteria strains.</title>
        <authorList>
            <person name="Klenk H.-P."/>
        </authorList>
    </citation>
    <scope>NUCLEOTIDE SEQUENCE [LARGE SCALE GENOMIC DNA]</scope>
    <source>
        <strain evidence="2 3">DSM 43866</strain>
    </source>
</reference>
<dbReference type="InterPro" id="IPR010093">
    <property type="entry name" value="SinI_DNA-bd"/>
</dbReference>
<gene>
    <name evidence="2" type="ORF">FHX34_102126</name>
</gene>
<dbReference type="RefSeq" id="WP_239082651.1">
    <property type="nucleotide sequence ID" value="NZ_BOMX01000146.1"/>
</dbReference>
<feature type="domain" description="Helix-turn-helix" evidence="1">
    <location>
        <begin position="6"/>
        <end position="54"/>
    </location>
</feature>
<dbReference type="Proteomes" id="UP000320239">
    <property type="component" value="Unassembled WGS sequence"/>
</dbReference>
<dbReference type="InterPro" id="IPR041657">
    <property type="entry name" value="HTH_17"/>
</dbReference>
<dbReference type="Pfam" id="PF12728">
    <property type="entry name" value="HTH_17"/>
    <property type="match status" value="1"/>
</dbReference>
<accession>A0A561WI70</accession>
<protein>
    <submittedName>
        <fullName evidence="2">Excisionase family DNA binding protein</fullName>
    </submittedName>
</protein>
<comment type="caution">
    <text evidence="2">The sequence shown here is derived from an EMBL/GenBank/DDBJ whole genome shotgun (WGS) entry which is preliminary data.</text>
</comment>
<keyword evidence="3" id="KW-1185">Reference proteome</keyword>
<evidence type="ECO:0000259" key="1">
    <source>
        <dbReference type="Pfam" id="PF12728"/>
    </source>
</evidence>
<evidence type="ECO:0000313" key="2">
    <source>
        <dbReference type="EMBL" id="TWG23577.1"/>
    </source>
</evidence>
<organism evidence="2 3">
    <name type="scientific">Actinoplanes teichomyceticus</name>
    <dbReference type="NCBI Taxonomy" id="1867"/>
    <lineage>
        <taxon>Bacteria</taxon>
        <taxon>Bacillati</taxon>
        <taxon>Actinomycetota</taxon>
        <taxon>Actinomycetes</taxon>
        <taxon>Micromonosporales</taxon>
        <taxon>Micromonosporaceae</taxon>
        <taxon>Actinoplanes</taxon>
    </lineage>
</organism>
<dbReference type="NCBIfam" id="TIGR01764">
    <property type="entry name" value="excise"/>
    <property type="match status" value="1"/>
</dbReference>
<dbReference type="GO" id="GO:0003677">
    <property type="term" value="F:DNA binding"/>
    <property type="evidence" value="ECO:0007669"/>
    <property type="project" value="InterPro"/>
</dbReference>
<sequence length="64" mass="7084">MSRSLLLTVEEGAKQASISRAKMFALIKAGEVRSIKIGRSRRIPAIALEEYVNRLLQEQSRAAA</sequence>